<dbReference type="Pfam" id="PF15632">
    <property type="entry name" value="ATPgrasp_Ter"/>
    <property type="match status" value="1"/>
</dbReference>
<evidence type="ECO:0000313" key="4">
    <source>
        <dbReference type="Proteomes" id="UP000553209"/>
    </source>
</evidence>
<accession>A0A7X6MEH1</accession>
<dbReference type="GO" id="GO:0046872">
    <property type="term" value="F:metal ion binding"/>
    <property type="evidence" value="ECO:0007669"/>
    <property type="project" value="InterPro"/>
</dbReference>
<organism evidence="3 4">
    <name type="scientific">Nocardiopsis alborubida</name>
    <dbReference type="NCBI Taxonomy" id="146802"/>
    <lineage>
        <taxon>Bacteria</taxon>
        <taxon>Bacillati</taxon>
        <taxon>Actinomycetota</taxon>
        <taxon>Actinomycetes</taxon>
        <taxon>Streptosporangiales</taxon>
        <taxon>Nocardiopsidaceae</taxon>
        <taxon>Nocardiopsis</taxon>
    </lineage>
</organism>
<gene>
    <name evidence="3" type="ORF">HGB44_15620</name>
</gene>
<dbReference type="Gene3D" id="3.30.1490.20">
    <property type="entry name" value="ATP-grasp fold, A domain"/>
    <property type="match status" value="1"/>
</dbReference>
<reference evidence="3 4" key="1">
    <citation type="submission" date="2020-04" db="EMBL/GenBank/DDBJ databases">
        <title>MicrobeNet Type strains.</title>
        <authorList>
            <person name="Nicholson A.C."/>
        </authorList>
    </citation>
    <scope>NUCLEOTIDE SEQUENCE [LARGE SCALE GENOMIC DNA]</scope>
    <source>
        <strain evidence="3 4">ATCC 23612</strain>
    </source>
</reference>
<keyword evidence="4" id="KW-1185">Reference proteome</keyword>
<dbReference type="InterPro" id="IPR011761">
    <property type="entry name" value="ATP-grasp"/>
</dbReference>
<name>A0A7X6MEH1_9ACTN</name>
<dbReference type="GO" id="GO:0005524">
    <property type="term" value="F:ATP binding"/>
    <property type="evidence" value="ECO:0007669"/>
    <property type="project" value="UniProtKB-UniRule"/>
</dbReference>
<sequence>MEDSDVSVLVTAAGAEGTPGKILRLREAGYRVVAADIDRRAAGLYLADQAYVVPHGHSPDYAPEVLRICALERIRAVVPLVDEELLTVWALADHGVQVLLPRAETVACCLDKLTLMELLYESGVPVPKTRLAARGHDGLDFPIIVKPRWGRGSRGVFVVRDADDLALTLDRGGDDLSRVIVQEYVEGPEYSTSVVLWRDRRVQAVVPKEVVFKEGSSRYAISRHHPGVTEVCVRTAHVLSADGPLNVQMRVDSSGTPRVFEINPRFSGSSALTAAAGVDEIGGLLSQALNSDRRALRGTWRGGVAMVRHTTETFVAEPAFTERRWALGWRG</sequence>
<evidence type="ECO:0000259" key="2">
    <source>
        <dbReference type="PROSITE" id="PS50975"/>
    </source>
</evidence>
<dbReference type="InterPro" id="IPR048764">
    <property type="entry name" value="PylC_N"/>
</dbReference>
<keyword evidence="1" id="KW-0547">Nucleotide-binding</keyword>
<dbReference type="EMBL" id="JAAXPG010000013">
    <property type="protein sequence ID" value="NKY99079.1"/>
    <property type="molecule type" value="Genomic_DNA"/>
</dbReference>
<evidence type="ECO:0000313" key="3">
    <source>
        <dbReference type="EMBL" id="NKY99079.1"/>
    </source>
</evidence>
<dbReference type="Pfam" id="PF21360">
    <property type="entry name" value="PylC-like_N"/>
    <property type="match status" value="1"/>
</dbReference>
<proteinExistence type="predicted"/>
<comment type="caution">
    <text evidence="3">The sequence shown here is derived from an EMBL/GenBank/DDBJ whole genome shotgun (WGS) entry which is preliminary data.</text>
</comment>
<evidence type="ECO:0000256" key="1">
    <source>
        <dbReference type="PROSITE-ProRule" id="PRU00409"/>
    </source>
</evidence>
<dbReference type="GO" id="GO:0008716">
    <property type="term" value="F:D-alanine-D-alanine ligase activity"/>
    <property type="evidence" value="ECO:0007669"/>
    <property type="project" value="TreeGrafter"/>
</dbReference>
<dbReference type="SUPFAM" id="SSF56059">
    <property type="entry name" value="Glutathione synthetase ATP-binding domain-like"/>
    <property type="match status" value="1"/>
</dbReference>
<dbReference type="PROSITE" id="PS50975">
    <property type="entry name" value="ATP_GRASP"/>
    <property type="match status" value="1"/>
</dbReference>
<dbReference type="InterPro" id="IPR013815">
    <property type="entry name" value="ATP_grasp_subdomain_1"/>
</dbReference>
<protein>
    <submittedName>
        <fullName evidence="3">ATP-grasp domain-containing protein</fullName>
    </submittedName>
</protein>
<dbReference type="PANTHER" id="PTHR23132:SF14">
    <property type="entry name" value="ATP-GRASP DOMAIN-CONTAINING PROTEIN"/>
    <property type="match status" value="1"/>
</dbReference>
<dbReference type="AlphaFoldDB" id="A0A7X6MEH1"/>
<keyword evidence="1" id="KW-0067">ATP-binding</keyword>
<dbReference type="Gene3D" id="3.40.50.20">
    <property type="match status" value="1"/>
</dbReference>
<feature type="domain" description="ATP-grasp" evidence="2">
    <location>
        <begin position="116"/>
        <end position="289"/>
    </location>
</feature>
<dbReference type="PANTHER" id="PTHR23132">
    <property type="entry name" value="D-ALANINE--D-ALANINE LIGASE"/>
    <property type="match status" value="1"/>
</dbReference>
<dbReference type="Gene3D" id="3.30.470.20">
    <property type="entry name" value="ATP-grasp fold, B domain"/>
    <property type="match status" value="1"/>
</dbReference>
<dbReference type="Proteomes" id="UP000553209">
    <property type="component" value="Unassembled WGS sequence"/>
</dbReference>
<dbReference type="RefSeq" id="WP_061082970.1">
    <property type="nucleotide sequence ID" value="NZ_JAAXPG010000013.1"/>
</dbReference>